<proteinExistence type="predicted"/>
<evidence type="ECO:0000256" key="1">
    <source>
        <dbReference type="SAM" id="MobiDB-lite"/>
    </source>
</evidence>
<feature type="compositionally biased region" description="Polar residues" evidence="1">
    <location>
        <begin position="130"/>
        <end position="154"/>
    </location>
</feature>
<evidence type="ECO:0000313" key="3">
    <source>
        <dbReference type="Proteomes" id="UP001164743"/>
    </source>
</evidence>
<accession>A0ABY7CE69</accession>
<dbReference type="GeneID" id="77807361"/>
<sequence length="191" mass="21314">MCAALTKERVTSRLLAEDRRIGQAGGSPGMDIDEHIGALGHLLYSEDAALADSQSEPDSSPTRRPASKPTAYGMPLARSQQELILVKSEADDQPVHRWFKCLRAAAPRWPPRISCQPEEDGQAAMPAEQSRFQPHQISQVGPDSKRSTNSSRSCQKMSRLSAQLAFELYQTGFKKFDKPLSKIQKRCIYYH</sequence>
<gene>
    <name evidence="2" type="ORF">PtA15_2A444</name>
</gene>
<organism evidence="2 3">
    <name type="scientific">Puccinia triticina</name>
    <dbReference type="NCBI Taxonomy" id="208348"/>
    <lineage>
        <taxon>Eukaryota</taxon>
        <taxon>Fungi</taxon>
        <taxon>Dikarya</taxon>
        <taxon>Basidiomycota</taxon>
        <taxon>Pucciniomycotina</taxon>
        <taxon>Pucciniomycetes</taxon>
        <taxon>Pucciniales</taxon>
        <taxon>Pucciniaceae</taxon>
        <taxon>Puccinia</taxon>
    </lineage>
</organism>
<keyword evidence="3" id="KW-1185">Reference proteome</keyword>
<reference evidence="2" key="1">
    <citation type="submission" date="2022-10" db="EMBL/GenBank/DDBJ databases">
        <title>Puccinia triticina Genome sequencing and assembly.</title>
        <authorList>
            <person name="Li C."/>
        </authorList>
    </citation>
    <scope>NUCLEOTIDE SEQUENCE</scope>
    <source>
        <strain evidence="2">Pt15</strain>
    </source>
</reference>
<feature type="region of interest" description="Disordered" evidence="1">
    <location>
        <begin position="111"/>
        <end position="154"/>
    </location>
</feature>
<name>A0ABY7CE69_9BASI</name>
<protein>
    <submittedName>
        <fullName evidence="2">Uncharacterized protein</fullName>
    </submittedName>
</protein>
<feature type="region of interest" description="Disordered" evidence="1">
    <location>
        <begin position="49"/>
        <end position="74"/>
    </location>
</feature>
<feature type="compositionally biased region" description="Polar residues" evidence="1">
    <location>
        <begin position="52"/>
        <end position="62"/>
    </location>
</feature>
<dbReference type="RefSeq" id="XP_053017685.1">
    <property type="nucleotide sequence ID" value="XM_053166466.1"/>
</dbReference>
<dbReference type="EMBL" id="CP110422">
    <property type="protein sequence ID" value="WAQ82130.1"/>
    <property type="molecule type" value="Genomic_DNA"/>
</dbReference>
<evidence type="ECO:0000313" key="2">
    <source>
        <dbReference type="EMBL" id="WAQ82130.1"/>
    </source>
</evidence>
<dbReference type="Proteomes" id="UP001164743">
    <property type="component" value="Chromosome 2A"/>
</dbReference>